<name>A0AB34IXX6_PRYPA</name>
<feature type="region of interest" description="Disordered" evidence="1">
    <location>
        <begin position="1"/>
        <end position="28"/>
    </location>
</feature>
<dbReference type="EMBL" id="JBGBPQ010000016">
    <property type="protein sequence ID" value="KAL1508765.1"/>
    <property type="molecule type" value="Genomic_DNA"/>
</dbReference>
<organism evidence="2 3">
    <name type="scientific">Prymnesium parvum</name>
    <name type="common">Toxic golden alga</name>
    <dbReference type="NCBI Taxonomy" id="97485"/>
    <lineage>
        <taxon>Eukaryota</taxon>
        <taxon>Haptista</taxon>
        <taxon>Haptophyta</taxon>
        <taxon>Prymnesiophyceae</taxon>
        <taxon>Prymnesiales</taxon>
        <taxon>Prymnesiaceae</taxon>
        <taxon>Prymnesium</taxon>
    </lineage>
</organism>
<evidence type="ECO:0000256" key="1">
    <source>
        <dbReference type="SAM" id="MobiDB-lite"/>
    </source>
</evidence>
<dbReference type="Proteomes" id="UP001515480">
    <property type="component" value="Unassembled WGS sequence"/>
</dbReference>
<feature type="compositionally biased region" description="Basic and acidic residues" evidence="1">
    <location>
        <begin position="17"/>
        <end position="28"/>
    </location>
</feature>
<protein>
    <submittedName>
        <fullName evidence="2">Uncharacterized protein</fullName>
    </submittedName>
</protein>
<reference evidence="2 3" key="1">
    <citation type="journal article" date="2024" name="Science">
        <title>Giant polyketide synthase enzymes in the biosynthesis of giant marine polyether toxins.</title>
        <authorList>
            <person name="Fallon T.R."/>
            <person name="Shende V.V."/>
            <person name="Wierzbicki I.H."/>
            <person name="Pendleton A.L."/>
            <person name="Watervoot N.F."/>
            <person name="Auber R.P."/>
            <person name="Gonzalez D.J."/>
            <person name="Wisecaver J.H."/>
            <person name="Moore B.S."/>
        </authorList>
    </citation>
    <scope>NUCLEOTIDE SEQUENCE [LARGE SCALE GENOMIC DNA]</scope>
    <source>
        <strain evidence="2 3">12B1</strain>
    </source>
</reference>
<feature type="compositionally biased region" description="Low complexity" evidence="1">
    <location>
        <begin position="1"/>
        <end position="14"/>
    </location>
</feature>
<keyword evidence="3" id="KW-1185">Reference proteome</keyword>
<accession>A0AB34IXX6</accession>
<proteinExistence type="predicted"/>
<sequence length="160" mass="18073">MSLSEASERSSSGPPSEPHELDTDPRKAALEELTELEELLEEELIEEELYASKRAQLLRRFSVKSQQELEALVYGGETAQSLPASSPRHFVDVKADRREETRIRAGTGVQPGRAGKGHGVRCWDSVRSSLFEPVLGFARRRGASSPRNRRFHQDFFRLHT</sequence>
<comment type="caution">
    <text evidence="2">The sequence shown here is derived from an EMBL/GenBank/DDBJ whole genome shotgun (WGS) entry which is preliminary data.</text>
</comment>
<evidence type="ECO:0000313" key="3">
    <source>
        <dbReference type="Proteomes" id="UP001515480"/>
    </source>
</evidence>
<gene>
    <name evidence="2" type="ORF">AB1Y20_004860</name>
</gene>
<evidence type="ECO:0000313" key="2">
    <source>
        <dbReference type="EMBL" id="KAL1508765.1"/>
    </source>
</evidence>
<dbReference type="AlphaFoldDB" id="A0AB34IXX6"/>